<dbReference type="PROSITE" id="PS00629">
    <property type="entry name" value="IMP_1"/>
    <property type="match status" value="1"/>
</dbReference>
<feature type="binding site" evidence="4">
    <location>
        <position position="104"/>
    </location>
    <ligand>
        <name>Mg(2+)</name>
        <dbReference type="ChEBI" id="CHEBI:18420"/>
        <label>1</label>
        <note>catalytic</note>
    </ligand>
</feature>
<feature type="binding site" evidence="4">
    <location>
        <position position="84"/>
    </location>
    <ligand>
        <name>Mg(2+)</name>
        <dbReference type="ChEBI" id="CHEBI:18420"/>
        <label>1</label>
        <note>catalytic</note>
    </ligand>
</feature>
<dbReference type="GO" id="GO:0046872">
    <property type="term" value="F:metal ion binding"/>
    <property type="evidence" value="ECO:0007669"/>
    <property type="project" value="UniProtKB-KW"/>
</dbReference>
<evidence type="ECO:0000256" key="4">
    <source>
        <dbReference type="PIRSR" id="PIRSR600760-2"/>
    </source>
</evidence>
<reference evidence="5" key="1">
    <citation type="submission" date="2025-08" db="UniProtKB">
        <authorList>
            <consortium name="Ensembl"/>
        </authorList>
    </citation>
    <scope>IDENTIFICATION</scope>
</reference>
<protein>
    <recommendedName>
        <fullName evidence="7">Inositol-phosphate phosphatase</fullName>
    </recommendedName>
</protein>
<feature type="binding site" evidence="4">
    <location>
        <position position="107"/>
    </location>
    <ligand>
        <name>Mg(2+)</name>
        <dbReference type="ChEBI" id="CHEBI:18420"/>
        <label>1</label>
        <note>catalytic</note>
    </ligand>
</feature>
<evidence type="ECO:0000256" key="1">
    <source>
        <dbReference type="ARBA" id="ARBA00009759"/>
    </source>
</evidence>
<reference evidence="5" key="2">
    <citation type="submission" date="2025-09" db="UniProtKB">
        <authorList>
            <consortium name="Ensembl"/>
        </authorList>
    </citation>
    <scope>IDENTIFICATION</scope>
</reference>
<evidence type="ECO:0000313" key="6">
    <source>
        <dbReference type="Proteomes" id="UP000694428"/>
    </source>
</evidence>
<dbReference type="GO" id="GO:0006020">
    <property type="term" value="P:inositol metabolic process"/>
    <property type="evidence" value="ECO:0007669"/>
    <property type="project" value="TreeGrafter"/>
</dbReference>
<feature type="binding site" evidence="4">
    <location>
        <position position="106"/>
    </location>
    <ligand>
        <name>Mg(2+)</name>
        <dbReference type="ChEBI" id="CHEBI:18420"/>
        <label>1</label>
        <note>catalytic</note>
    </ligand>
</feature>
<proteinExistence type="inferred from homology"/>
<keyword evidence="3 4" id="KW-0460">Magnesium</keyword>
<dbReference type="Ensembl" id="ENSPSTT00000018974.1">
    <property type="protein sequence ID" value="ENSPSTP00000018106.1"/>
    <property type="gene ID" value="ENSPSTG00000012977.1"/>
</dbReference>
<dbReference type="GO" id="GO:0007165">
    <property type="term" value="P:signal transduction"/>
    <property type="evidence" value="ECO:0007669"/>
    <property type="project" value="TreeGrafter"/>
</dbReference>
<dbReference type="AlphaFoldDB" id="A0A8C9LCE2"/>
<name>A0A8C9LCE2_PAVCR</name>
<dbReference type="InterPro" id="IPR020583">
    <property type="entry name" value="Inositol_monoP_metal-BS"/>
</dbReference>
<organism evidence="5 6">
    <name type="scientific">Pavo cristatus</name>
    <name type="common">Indian peafowl</name>
    <name type="synonym">Blue peafowl</name>
    <dbReference type="NCBI Taxonomy" id="9049"/>
    <lineage>
        <taxon>Eukaryota</taxon>
        <taxon>Metazoa</taxon>
        <taxon>Chordata</taxon>
        <taxon>Craniata</taxon>
        <taxon>Vertebrata</taxon>
        <taxon>Euteleostomi</taxon>
        <taxon>Archelosauria</taxon>
        <taxon>Archosauria</taxon>
        <taxon>Dinosauria</taxon>
        <taxon>Saurischia</taxon>
        <taxon>Theropoda</taxon>
        <taxon>Coelurosauria</taxon>
        <taxon>Aves</taxon>
        <taxon>Neognathae</taxon>
        <taxon>Galloanserae</taxon>
        <taxon>Galliformes</taxon>
        <taxon>Phasianidae</taxon>
        <taxon>Phasianinae</taxon>
        <taxon>Pavo</taxon>
    </lineage>
</organism>
<evidence type="ECO:0000256" key="3">
    <source>
        <dbReference type="ARBA" id="ARBA00022842"/>
    </source>
</evidence>
<evidence type="ECO:0000313" key="5">
    <source>
        <dbReference type="Ensembl" id="ENSPSTP00000018106.1"/>
    </source>
</evidence>
<keyword evidence="6" id="KW-1185">Reference proteome</keyword>
<dbReference type="GO" id="GO:0008934">
    <property type="term" value="F:inositol monophosphate 1-phosphatase activity"/>
    <property type="evidence" value="ECO:0007669"/>
    <property type="project" value="TreeGrafter"/>
</dbReference>
<evidence type="ECO:0008006" key="7">
    <source>
        <dbReference type="Google" id="ProtNLM"/>
    </source>
</evidence>
<dbReference type="Proteomes" id="UP000694428">
    <property type="component" value="Unplaced"/>
</dbReference>
<comment type="similarity">
    <text evidence="1">Belongs to the inositol monophosphatase superfamily.</text>
</comment>
<accession>A0A8C9LCE2</accession>
<dbReference type="Pfam" id="PF00459">
    <property type="entry name" value="Inositol_P"/>
    <property type="match status" value="1"/>
</dbReference>
<dbReference type="Gene3D" id="3.30.540.10">
    <property type="entry name" value="Fructose-1,6-Bisphosphatase, subunit A, domain 1"/>
    <property type="match status" value="1"/>
</dbReference>
<dbReference type="PANTHER" id="PTHR20854">
    <property type="entry name" value="INOSITOL MONOPHOSPHATASE"/>
    <property type="match status" value="1"/>
</dbReference>
<dbReference type="SUPFAM" id="SSF56655">
    <property type="entry name" value="Carbohydrate phosphatase"/>
    <property type="match status" value="1"/>
</dbReference>
<dbReference type="PANTHER" id="PTHR20854:SF26">
    <property type="entry name" value="INOSITOL MONOPHOSPHATASE 1"/>
    <property type="match status" value="1"/>
</dbReference>
<keyword evidence="2 4" id="KW-0479">Metal-binding</keyword>
<sequence>LRSDLLVHRTMLFSLSEECFTSANKKYLSQCLYFKIIRGALKEEKSIMVKSSPVDLVTETDQKVENFIISLIKEKYPSHSFIGEESVAAGEGSILTDNPTWIIDPIDGTTNFVHRSTFHFLC</sequence>
<dbReference type="InterPro" id="IPR000760">
    <property type="entry name" value="Inositol_monophosphatase-like"/>
</dbReference>
<dbReference type="PRINTS" id="PR00377">
    <property type="entry name" value="IMPHPHTASES"/>
</dbReference>
<comment type="cofactor">
    <cofactor evidence="4">
        <name>Mg(2+)</name>
        <dbReference type="ChEBI" id="CHEBI:18420"/>
    </cofactor>
</comment>
<evidence type="ECO:0000256" key="2">
    <source>
        <dbReference type="ARBA" id="ARBA00022723"/>
    </source>
</evidence>